<sequence length="556" mass="63414">MSVFALEDEEHAQEMDFLRFDNCIISNFSLQEFYSKHGPTVSLLFLDDLPRLPLVGFSIMPAQAIAEHKLRIDPLVFYKDWNTWQDEHTITWANRPVVKFDVLRILIRMDTNGISVRYRMNCYPTTCERSFDFPPGFRSAYLAIAGKDIFEPKGETCKISIMSAQQMMRWIAKKKQSAVSAQGTMLNSSEACRPPQMVASTNAVVQPQTMPKCLICFENDVEMLFLPCAHALCCEECKNNWVSHNTATNVTTFLNKRPELVNPYEINHVSFDRNKEKNRYKDIVCIEESRVRLTWPPDNSNDYIHANWVKKLGGMDKEIICTQAPMTSTIADFWRMVWQEKCIAVVMLCRVVENGRPKCVQYWPLKLNQTMSVCGLHIKNDGVEEIPNEIIYTRLILSGPNENGGERTQIVRHVLWNGWPDKGVPRSTTGALRLIIRTQTLSPVIVHCSAGVGRTGTIVALDACMRVLSSGRPLSVQQIVKDLRSCRYLACQTDLQYLYIHRAIIAYVESKKVCAPSEVDPFINAYEAMLRRKSKSAEMLNSPLNPDKTPKISHSM</sequence>
<feature type="domain" description="Tyrosine-protein phosphatase" evidence="1">
    <location>
        <begin position="274"/>
        <end position="507"/>
    </location>
</feature>
<dbReference type="InterPro" id="IPR000242">
    <property type="entry name" value="PTP_cat"/>
</dbReference>
<dbReference type="SMART" id="SM00404">
    <property type="entry name" value="PTPc_motif"/>
    <property type="match status" value="1"/>
</dbReference>
<proteinExistence type="predicted"/>
<dbReference type="Pfam" id="PF13920">
    <property type="entry name" value="zf-C3HC4_3"/>
    <property type="match status" value="1"/>
</dbReference>
<dbReference type="SMART" id="SM00194">
    <property type="entry name" value="PTPc"/>
    <property type="match status" value="1"/>
</dbReference>
<comment type="caution">
    <text evidence="3">The sequence shown here is derived from an EMBL/GenBank/DDBJ whole genome shotgun (WGS) entry which is preliminary data.</text>
</comment>
<gene>
    <name evidence="3" type="primary">PTPN9</name>
    <name evidence="3" type="ORF">Tcan_04554</name>
</gene>
<dbReference type="AlphaFoldDB" id="A0A0B2V7B2"/>
<name>A0A0B2V7B2_TOXCA</name>
<reference evidence="3 4" key="1">
    <citation type="submission" date="2014-11" db="EMBL/GenBank/DDBJ databases">
        <title>Genetic blueprint of the zoonotic pathogen Toxocara canis.</title>
        <authorList>
            <person name="Zhu X.-Q."/>
            <person name="Korhonen P.K."/>
            <person name="Cai H."/>
            <person name="Young N.D."/>
            <person name="Nejsum P."/>
            <person name="von Samson-Himmelstjerna G."/>
            <person name="Boag P.R."/>
            <person name="Tan P."/>
            <person name="Li Q."/>
            <person name="Min J."/>
            <person name="Yang Y."/>
            <person name="Wang X."/>
            <person name="Fang X."/>
            <person name="Hall R.S."/>
            <person name="Hofmann A."/>
            <person name="Sternberg P.W."/>
            <person name="Jex A.R."/>
            <person name="Gasser R.B."/>
        </authorList>
    </citation>
    <scope>NUCLEOTIDE SEQUENCE [LARGE SCALE GENOMIC DNA]</scope>
    <source>
        <strain evidence="3">PN_DK_2014</strain>
    </source>
</reference>
<evidence type="ECO:0000259" key="2">
    <source>
        <dbReference type="PROSITE" id="PS50056"/>
    </source>
</evidence>
<keyword evidence="3" id="KW-0675">Receptor</keyword>
<accession>A0A0B2V7B2</accession>
<dbReference type="Gene3D" id="3.90.190.10">
    <property type="entry name" value="Protein tyrosine phosphatase superfamily"/>
    <property type="match status" value="1"/>
</dbReference>
<dbReference type="PROSITE" id="PS50056">
    <property type="entry name" value="TYR_PHOSPHATASE_2"/>
    <property type="match status" value="1"/>
</dbReference>
<dbReference type="InterPro" id="IPR029021">
    <property type="entry name" value="Prot-tyrosine_phosphatase-like"/>
</dbReference>
<dbReference type="GO" id="GO:0004725">
    <property type="term" value="F:protein tyrosine phosphatase activity"/>
    <property type="evidence" value="ECO:0007669"/>
    <property type="project" value="InterPro"/>
</dbReference>
<organism evidence="3 4">
    <name type="scientific">Toxocara canis</name>
    <name type="common">Canine roundworm</name>
    <dbReference type="NCBI Taxonomy" id="6265"/>
    <lineage>
        <taxon>Eukaryota</taxon>
        <taxon>Metazoa</taxon>
        <taxon>Ecdysozoa</taxon>
        <taxon>Nematoda</taxon>
        <taxon>Chromadorea</taxon>
        <taxon>Rhabditida</taxon>
        <taxon>Spirurina</taxon>
        <taxon>Ascaridomorpha</taxon>
        <taxon>Ascaridoidea</taxon>
        <taxon>Toxocaridae</taxon>
        <taxon>Toxocara</taxon>
    </lineage>
</organism>
<evidence type="ECO:0000313" key="4">
    <source>
        <dbReference type="Proteomes" id="UP000031036"/>
    </source>
</evidence>
<dbReference type="CDD" id="cd00047">
    <property type="entry name" value="PTPc"/>
    <property type="match status" value="1"/>
</dbReference>
<dbReference type="Proteomes" id="UP000031036">
    <property type="component" value="Unassembled WGS sequence"/>
</dbReference>
<dbReference type="EMBL" id="JPKZ01002335">
    <property type="protein sequence ID" value="KHN77347.1"/>
    <property type="molecule type" value="Genomic_DNA"/>
</dbReference>
<dbReference type="InterPro" id="IPR016130">
    <property type="entry name" value="Tyr_Pase_AS"/>
</dbReference>
<dbReference type="PROSITE" id="PS00383">
    <property type="entry name" value="TYR_PHOSPHATASE_1"/>
    <property type="match status" value="1"/>
</dbReference>
<dbReference type="Pfam" id="PF00102">
    <property type="entry name" value="Y_phosphatase"/>
    <property type="match status" value="1"/>
</dbReference>
<dbReference type="SUPFAM" id="SSF52799">
    <property type="entry name" value="(Phosphotyrosine protein) phosphatases II"/>
    <property type="match status" value="1"/>
</dbReference>
<dbReference type="Gene3D" id="3.30.40.10">
    <property type="entry name" value="Zinc/RING finger domain, C3HC4 (zinc finger)"/>
    <property type="match status" value="1"/>
</dbReference>
<dbReference type="PRINTS" id="PR00700">
    <property type="entry name" value="PRTYPHPHTASE"/>
</dbReference>
<evidence type="ECO:0000313" key="3">
    <source>
        <dbReference type="EMBL" id="KHN77347.1"/>
    </source>
</evidence>
<dbReference type="STRING" id="6265.A0A0B2V7B2"/>
<dbReference type="InterPro" id="IPR000387">
    <property type="entry name" value="Tyr_Pase_dom"/>
</dbReference>
<dbReference type="InterPro" id="IPR052782">
    <property type="entry name" value="Oocyte-zygote_transition_reg"/>
</dbReference>
<evidence type="ECO:0000259" key="1">
    <source>
        <dbReference type="PROSITE" id="PS50055"/>
    </source>
</evidence>
<dbReference type="PROSITE" id="PS50055">
    <property type="entry name" value="TYR_PHOSPHATASE_PTP"/>
    <property type="match status" value="1"/>
</dbReference>
<keyword evidence="4" id="KW-1185">Reference proteome</keyword>
<dbReference type="InterPro" id="IPR003595">
    <property type="entry name" value="Tyr_Pase_cat"/>
</dbReference>
<protein>
    <submittedName>
        <fullName evidence="3">Tyrosine-protein phosphatase non-receptor type 9</fullName>
    </submittedName>
</protein>
<dbReference type="OrthoDB" id="8609993at2759"/>
<dbReference type="InterPro" id="IPR013083">
    <property type="entry name" value="Znf_RING/FYVE/PHD"/>
</dbReference>
<feature type="domain" description="Tyrosine specific protein phosphatases" evidence="2">
    <location>
        <begin position="443"/>
        <end position="498"/>
    </location>
</feature>
<dbReference type="PANTHER" id="PTHR46163">
    <property type="entry name" value="TYROSINE-PROTEIN PHOSPHATASE-RELATED"/>
    <property type="match status" value="1"/>
</dbReference>